<proteinExistence type="predicted"/>
<protein>
    <submittedName>
        <fullName evidence="1">Uncharacterized protein</fullName>
    </submittedName>
</protein>
<gene>
    <name evidence="1" type="ORF">VIS_S18CAA120034</name>
</gene>
<accession>H6RFQ0</accession>
<reference evidence="1" key="2">
    <citation type="submission" date="2012-02" db="EMBL/GenBank/DDBJ databases">
        <authorList>
            <person name="Genoscope - CEA"/>
        </authorList>
    </citation>
    <scope>NUCLEOTIDE SEQUENCE</scope>
</reference>
<name>H6RFQ0_9FLAO</name>
<sequence length="36" mass="4309">MYFKYATTSIFVVNHIIKKRYTLSRKHKKNTGSLSF</sequence>
<dbReference type="EMBL" id="FO117591">
    <property type="protein sequence ID" value="CCF99861.1"/>
    <property type="molecule type" value="Genomic_DNA"/>
</dbReference>
<evidence type="ECO:0000313" key="1">
    <source>
        <dbReference type="EMBL" id="CCF99861.1"/>
    </source>
</evidence>
<reference evidence="1" key="1">
    <citation type="journal article" date="2012" name="Environ. Microbiol.">
        <title>Genomic content of uncultured Bacteroidetes from contrasting oceanic provinces in the North Atlantic Ocean.</title>
        <authorList>
            <person name="Gomez-Pereira P.R."/>
            <person name="Schuler M."/>
            <person name="Fuchs B.M."/>
            <person name="Bennke C."/>
            <person name="Teeling H."/>
            <person name="Waldmann J."/>
            <person name="Richter M."/>
            <person name="Barbe V."/>
            <person name="Bataille E."/>
            <person name="Glockner F.O."/>
            <person name="Amann R."/>
        </authorList>
    </citation>
    <scope>NUCLEOTIDE SEQUENCE</scope>
</reference>
<organism evidence="1">
    <name type="scientific">uncultured Dokdonia sp</name>
    <dbReference type="NCBI Taxonomy" id="575653"/>
    <lineage>
        <taxon>Bacteria</taxon>
        <taxon>Pseudomonadati</taxon>
        <taxon>Bacteroidota</taxon>
        <taxon>Flavobacteriia</taxon>
        <taxon>Flavobacteriales</taxon>
        <taxon>Flavobacteriaceae</taxon>
        <taxon>Dokdonia</taxon>
        <taxon>environmental samples</taxon>
    </lineage>
</organism>
<dbReference type="AlphaFoldDB" id="H6RFQ0"/>